<evidence type="ECO:0000256" key="2">
    <source>
        <dbReference type="ARBA" id="ARBA00022695"/>
    </source>
</evidence>
<dbReference type="InterPro" id="IPR029044">
    <property type="entry name" value="Nucleotide-diphossugar_trans"/>
</dbReference>
<accession>A0A7V3RH21</accession>
<dbReference type="PANTHER" id="PTHR43584">
    <property type="entry name" value="NUCLEOTIDYL TRANSFERASE"/>
    <property type="match status" value="1"/>
</dbReference>
<dbReference type="EMBL" id="DTOZ01000086">
    <property type="protein sequence ID" value="HGE78044.1"/>
    <property type="molecule type" value="Genomic_DNA"/>
</dbReference>
<reference evidence="4" key="1">
    <citation type="journal article" date="2020" name="mSystems">
        <title>Genome- and Community-Level Interaction Insights into Carbon Utilization and Element Cycling Functions of Hydrothermarchaeota in Hydrothermal Sediment.</title>
        <authorList>
            <person name="Zhou Z."/>
            <person name="Liu Y."/>
            <person name="Xu W."/>
            <person name="Pan J."/>
            <person name="Luo Z.H."/>
            <person name="Li M."/>
        </authorList>
    </citation>
    <scope>NUCLEOTIDE SEQUENCE [LARGE SCALE GENOMIC DNA]</scope>
    <source>
        <strain evidence="4">SpSt-961</strain>
    </source>
</reference>
<dbReference type="Gene3D" id="3.90.550.10">
    <property type="entry name" value="Spore Coat Polysaccharide Biosynthesis Protein SpsA, Chain A"/>
    <property type="match status" value="1"/>
</dbReference>
<name>A0A7V3RH21_UNCW3</name>
<protein>
    <submittedName>
        <fullName evidence="4">Nucleotidyl transferase</fullName>
    </submittedName>
</protein>
<dbReference type="AlphaFoldDB" id="A0A7V3RH21"/>
<keyword evidence="2" id="KW-0548">Nucleotidyltransferase</keyword>
<evidence type="ECO:0000259" key="3">
    <source>
        <dbReference type="Pfam" id="PF00483"/>
    </source>
</evidence>
<dbReference type="PANTHER" id="PTHR43584:SF8">
    <property type="entry name" value="N-ACETYLMURAMATE ALPHA-1-PHOSPHATE URIDYLYLTRANSFERASE"/>
    <property type="match status" value="1"/>
</dbReference>
<dbReference type="InterPro" id="IPR005835">
    <property type="entry name" value="NTP_transferase_dom"/>
</dbReference>
<dbReference type="SUPFAM" id="SSF53448">
    <property type="entry name" value="Nucleotide-diphospho-sugar transferases"/>
    <property type="match status" value="1"/>
</dbReference>
<comment type="caution">
    <text evidence="4">The sequence shown here is derived from an EMBL/GenBank/DDBJ whole genome shotgun (WGS) entry which is preliminary data.</text>
</comment>
<organism evidence="4">
    <name type="scientific">candidate division WOR-3 bacterium</name>
    <dbReference type="NCBI Taxonomy" id="2052148"/>
    <lineage>
        <taxon>Bacteria</taxon>
        <taxon>Bacteria division WOR-3</taxon>
    </lineage>
</organism>
<evidence type="ECO:0000256" key="1">
    <source>
        <dbReference type="ARBA" id="ARBA00022679"/>
    </source>
</evidence>
<gene>
    <name evidence="4" type="ORF">ENX68_03470</name>
</gene>
<dbReference type="GO" id="GO:0016779">
    <property type="term" value="F:nucleotidyltransferase activity"/>
    <property type="evidence" value="ECO:0007669"/>
    <property type="project" value="UniProtKB-KW"/>
</dbReference>
<dbReference type="Gene3D" id="2.160.10.10">
    <property type="entry name" value="Hexapeptide repeat proteins"/>
    <property type="match status" value="1"/>
</dbReference>
<evidence type="ECO:0000313" key="4">
    <source>
        <dbReference type="EMBL" id="HGE78044.1"/>
    </source>
</evidence>
<dbReference type="InterPro" id="IPR050065">
    <property type="entry name" value="GlmU-like"/>
</dbReference>
<proteinExistence type="predicted"/>
<feature type="domain" description="Nucleotidyl transferase" evidence="3">
    <location>
        <begin position="17"/>
        <end position="241"/>
    </location>
</feature>
<dbReference type="Pfam" id="PF00483">
    <property type="entry name" value="NTP_transferase"/>
    <property type="match status" value="1"/>
</dbReference>
<sequence>MNKRTAGEDPGNIVNVIIPVAGEGVRLKPHTHFLPKCLLYVAGKPILGHILDGLKSLKIAKIVIVIGSKSDQITKFCENYDFNFKFVLQKNRLGLGHAVYLGSKDISGPTLVLLGDTITDFNLKNFTGKTNILGVKEVENPQRFGIVEIKGDRVISVVEKPEEPKSNLAIVGVYYFTDAKNIHRAMGKIIKKDIKTRGEYQLTDGIALLINEGEEFRIIKINDWFDCGTPDALIETNRHLLNLHSYFPRRKRVNVIPPVFIPDSAEIVDSVIGPNVSIGENVRIKNSIIQDSIINNNAIIENAIFSNSIIGQNAIVRGSFKRLNVGDSSVIEFP</sequence>
<keyword evidence="1 4" id="KW-0808">Transferase</keyword>